<name>A0ABW7CWV7_9GAMM</name>
<organism evidence="2 3">
    <name type="scientific">Stenotrophomonas nematodicola</name>
    <dbReference type="NCBI Taxonomy" id="2656746"/>
    <lineage>
        <taxon>Bacteria</taxon>
        <taxon>Pseudomonadati</taxon>
        <taxon>Pseudomonadota</taxon>
        <taxon>Gammaproteobacteria</taxon>
        <taxon>Lysobacterales</taxon>
        <taxon>Lysobacteraceae</taxon>
        <taxon>Stenotrophomonas</taxon>
    </lineage>
</organism>
<reference evidence="2 3" key="1">
    <citation type="submission" date="2024-09" db="EMBL/GenBank/DDBJ databases">
        <authorList>
            <consortium name="All-Russian atlas of soil microorganisms"/>
            <consortium name="as a basis for the search for new antimicrobial producers and enzymes with unique properties"/>
            <person name="Sokolova E.A."/>
            <person name="Voronina E.N."/>
        </authorList>
    </citation>
    <scope>NUCLEOTIDE SEQUENCE [LARGE SCALE GENOMIC DNA]</scope>
    <source>
        <strain evidence="2 3">AF-22b-331.1</strain>
    </source>
</reference>
<comment type="caution">
    <text evidence="2">The sequence shown here is derived from an EMBL/GenBank/DDBJ whole genome shotgun (WGS) entry which is preliminary data.</text>
</comment>
<dbReference type="EMBL" id="JBHGCJ010000002">
    <property type="protein sequence ID" value="MFG6108338.1"/>
    <property type="molecule type" value="Genomic_DNA"/>
</dbReference>
<dbReference type="RefSeq" id="WP_394161490.1">
    <property type="nucleotide sequence ID" value="NZ_JBHGCJ010000002.1"/>
</dbReference>
<evidence type="ECO:0008006" key="4">
    <source>
        <dbReference type="Google" id="ProtNLM"/>
    </source>
</evidence>
<sequence>MTWWTGNVMMVLLAAIPLLIVGFWLALEKKRRRAGKEDVANHKMAWRHFIHAHQWLPERNSITLFNARVLRYPMFRMSDDSSWNWLRGCLPAEVTVLMTSPTPAELERVIRSDAKARRALLARSKVEAEERAFFPFRMQGAMAMWAVLQGAPDRPFLHDVVGRPWLVEGDRERTRDIVLLDIGLRCHAVDLAEAVEEEIRAVTPPVLAPTSKAIWVEHIHGNC</sequence>
<keyword evidence="1" id="KW-0812">Transmembrane</keyword>
<accession>A0ABW7CWV7</accession>
<protein>
    <recommendedName>
        <fullName evidence="4">DUF2726 domain-containing protein</fullName>
    </recommendedName>
</protein>
<gene>
    <name evidence="2" type="ORF">ACEU0G_002275</name>
</gene>
<keyword evidence="1" id="KW-1133">Transmembrane helix</keyword>
<evidence type="ECO:0000256" key="1">
    <source>
        <dbReference type="SAM" id="Phobius"/>
    </source>
</evidence>
<dbReference type="Proteomes" id="UP001605261">
    <property type="component" value="Unassembled WGS sequence"/>
</dbReference>
<keyword evidence="1" id="KW-0472">Membrane</keyword>
<feature type="transmembrane region" description="Helical" evidence="1">
    <location>
        <begin position="6"/>
        <end position="27"/>
    </location>
</feature>
<keyword evidence="3" id="KW-1185">Reference proteome</keyword>
<evidence type="ECO:0000313" key="3">
    <source>
        <dbReference type="Proteomes" id="UP001605261"/>
    </source>
</evidence>
<proteinExistence type="predicted"/>
<evidence type="ECO:0000313" key="2">
    <source>
        <dbReference type="EMBL" id="MFG6108338.1"/>
    </source>
</evidence>